<sequence>MLRHAARVDDLALEVFHSSTVPAIYILFEDSSSELMRAFGIRTCTESPAMLTKRSHMTALRVADYARSWRSKNMKNGASGVPYGSYRNYERRQRQQGRQRQQPKRQQRRRRPYLAQINGRTRLSMPFDGNKARRARVLGSTAQGSVLIPLCFTYNYPTLGKAATCDGDRQTSGRSRYKRRQRQCWMQSDGHARLEQPLYADEARGARILSSMAHRFALISELYTYICSTLGIADGCDEMQPTSWRSQLKILQQAMNERWRYRLRHE</sequence>
<dbReference type="HOGENOM" id="CLU_1046297_0_0_1"/>
<dbReference type="InParanoid" id="A0A0C3I990"/>
<evidence type="ECO:0000313" key="3">
    <source>
        <dbReference type="Proteomes" id="UP000054217"/>
    </source>
</evidence>
<dbReference type="Proteomes" id="UP000054217">
    <property type="component" value="Unassembled WGS sequence"/>
</dbReference>
<keyword evidence="3" id="KW-1185">Reference proteome</keyword>
<evidence type="ECO:0000313" key="2">
    <source>
        <dbReference type="EMBL" id="KIN93677.1"/>
    </source>
</evidence>
<dbReference type="EMBL" id="KN832145">
    <property type="protein sequence ID" value="KIN93677.1"/>
    <property type="molecule type" value="Genomic_DNA"/>
</dbReference>
<proteinExistence type="predicted"/>
<organism evidence="2 3">
    <name type="scientific">Pisolithus tinctorius Marx 270</name>
    <dbReference type="NCBI Taxonomy" id="870435"/>
    <lineage>
        <taxon>Eukaryota</taxon>
        <taxon>Fungi</taxon>
        <taxon>Dikarya</taxon>
        <taxon>Basidiomycota</taxon>
        <taxon>Agaricomycotina</taxon>
        <taxon>Agaricomycetes</taxon>
        <taxon>Agaricomycetidae</taxon>
        <taxon>Boletales</taxon>
        <taxon>Sclerodermatineae</taxon>
        <taxon>Pisolithaceae</taxon>
        <taxon>Pisolithus</taxon>
    </lineage>
</organism>
<feature type="compositionally biased region" description="Basic residues" evidence="1">
    <location>
        <begin position="94"/>
        <end position="112"/>
    </location>
</feature>
<dbReference type="AlphaFoldDB" id="A0A0C3I990"/>
<name>A0A0C3I990_PISTI</name>
<reference evidence="2 3" key="1">
    <citation type="submission" date="2014-04" db="EMBL/GenBank/DDBJ databases">
        <authorList>
            <consortium name="DOE Joint Genome Institute"/>
            <person name="Kuo A."/>
            <person name="Kohler A."/>
            <person name="Costa M.D."/>
            <person name="Nagy L.G."/>
            <person name="Floudas D."/>
            <person name="Copeland A."/>
            <person name="Barry K.W."/>
            <person name="Cichocki N."/>
            <person name="Veneault-Fourrey C."/>
            <person name="LaButti K."/>
            <person name="Lindquist E.A."/>
            <person name="Lipzen A."/>
            <person name="Lundell T."/>
            <person name="Morin E."/>
            <person name="Murat C."/>
            <person name="Sun H."/>
            <person name="Tunlid A."/>
            <person name="Henrissat B."/>
            <person name="Grigoriev I.V."/>
            <person name="Hibbett D.S."/>
            <person name="Martin F."/>
            <person name="Nordberg H.P."/>
            <person name="Cantor M.N."/>
            <person name="Hua S.X."/>
        </authorList>
    </citation>
    <scope>NUCLEOTIDE SEQUENCE [LARGE SCALE GENOMIC DNA]</scope>
    <source>
        <strain evidence="2 3">Marx 270</strain>
    </source>
</reference>
<gene>
    <name evidence="2" type="ORF">M404DRAFT_35879</name>
</gene>
<reference evidence="3" key="2">
    <citation type="submission" date="2015-01" db="EMBL/GenBank/DDBJ databases">
        <title>Evolutionary Origins and Diversification of the Mycorrhizal Mutualists.</title>
        <authorList>
            <consortium name="DOE Joint Genome Institute"/>
            <consortium name="Mycorrhizal Genomics Consortium"/>
            <person name="Kohler A."/>
            <person name="Kuo A."/>
            <person name="Nagy L.G."/>
            <person name="Floudas D."/>
            <person name="Copeland A."/>
            <person name="Barry K.W."/>
            <person name="Cichocki N."/>
            <person name="Veneault-Fourrey C."/>
            <person name="LaButti K."/>
            <person name="Lindquist E.A."/>
            <person name="Lipzen A."/>
            <person name="Lundell T."/>
            <person name="Morin E."/>
            <person name="Murat C."/>
            <person name="Riley R."/>
            <person name="Ohm R."/>
            <person name="Sun H."/>
            <person name="Tunlid A."/>
            <person name="Henrissat B."/>
            <person name="Grigoriev I.V."/>
            <person name="Hibbett D.S."/>
            <person name="Martin F."/>
        </authorList>
    </citation>
    <scope>NUCLEOTIDE SEQUENCE [LARGE SCALE GENOMIC DNA]</scope>
    <source>
        <strain evidence="3">Marx 270</strain>
    </source>
</reference>
<accession>A0A0C3I990</accession>
<evidence type="ECO:0000256" key="1">
    <source>
        <dbReference type="SAM" id="MobiDB-lite"/>
    </source>
</evidence>
<feature type="region of interest" description="Disordered" evidence="1">
    <location>
        <begin position="76"/>
        <end position="114"/>
    </location>
</feature>
<protein>
    <submittedName>
        <fullName evidence="2">Uncharacterized protein</fullName>
    </submittedName>
</protein>